<keyword evidence="3" id="KW-1185">Reference proteome</keyword>
<dbReference type="InterPro" id="IPR027417">
    <property type="entry name" value="P-loop_NTPase"/>
</dbReference>
<comment type="caution">
    <text evidence="2">The sequence shown here is derived from an EMBL/GenBank/DDBJ whole genome shotgun (WGS) entry which is preliminary data.</text>
</comment>
<dbReference type="Gene3D" id="3.40.50.300">
    <property type="entry name" value="P-loop containing nucleotide triphosphate hydrolases"/>
    <property type="match status" value="2"/>
</dbReference>
<reference evidence="2 3" key="1">
    <citation type="journal article" date="2020" name="ISME J.">
        <title>Comparative genomics reveals insights into cyanobacterial evolution and habitat adaptation.</title>
        <authorList>
            <person name="Chen M.Y."/>
            <person name="Teng W.K."/>
            <person name="Zhao L."/>
            <person name="Hu C.X."/>
            <person name="Zhou Y.K."/>
            <person name="Han B.P."/>
            <person name="Song L.R."/>
            <person name="Shu W.S."/>
        </authorList>
    </citation>
    <scope>NUCLEOTIDE SEQUENCE [LARGE SCALE GENOMIC DNA]</scope>
    <source>
        <strain evidence="2 3">FACHB-1370</strain>
    </source>
</reference>
<protein>
    <submittedName>
        <fullName evidence="2">AAA family ATPase</fullName>
    </submittedName>
</protein>
<dbReference type="PIRSF" id="PIRSF029347">
    <property type="entry name" value="RecF"/>
    <property type="match status" value="1"/>
</dbReference>
<dbReference type="InterPro" id="IPR014555">
    <property type="entry name" value="RecF-like"/>
</dbReference>
<dbReference type="PANTHER" id="PTHR32182">
    <property type="entry name" value="DNA REPLICATION AND REPAIR PROTEIN RECF"/>
    <property type="match status" value="1"/>
</dbReference>
<evidence type="ECO:0000313" key="3">
    <source>
        <dbReference type="Proteomes" id="UP000641954"/>
    </source>
</evidence>
<organism evidence="2 3">
    <name type="scientific">Planktothricoides raciborskii FACHB-1370</name>
    <dbReference type="NCBI Taxonomy" id="2949576"/>
    <lineage>
        <taxon>Bacteria</taxon>
        <taxon>Bacillati</taxon>
        <taxon>Cyanobacteriota</taxon>
        <taxon>Cyanophyceae</taxon>
        <taxon>Oscillatoriophycideae</taxon>
        <taxon>Oscillatoriales</taxon>
        <taxon>Oscillatoriaceae</taxon>
        <taxon>Planktothricoides</taxon>
    </lineage>
</organism>
<sequence length="429" mass="49107">MAILNSIKTQNYKNLVGEIKLNKLNIFIGSNGSGKSNLINYIQFLKNCITPIWDPVRGVSSFEDAISILGGNRILDNTVASPAYILFNYSFSNLDSFSKLDRRDNDTVNLSLKLWVDQSLIKSRANLAEENLSCDRGLEQPFFYYKFHGEEIGKGLISIYDEEQRRTRFERLGNIPINTLGVNIIPSLLENTSFTPKNTTVYEVRRELLESVADWQFYNANNMDLHQIRTSEPKIGSSDIHLSSSGENLPLVFENLIQQNIDFEDSINEAMKAILPKTRRIRPMRSGQYGITIEWYFEGIKEPFYLREMSDGTVRMLCWAVILHSPKLPSLLVIDEPELGLHVAWMRILAEWIKKASRNTQIIIATHSPDLLDNFTDCLENVLCFSSSDKIHFSTENLSREHLEEKLAEGWELGDLYRIGDPSIGGWPW</sequence>
<accession>A0ABR8EFQ0</accession>
<feature type="domain" description="ATPase AAA-type core" evidence="1">
    <location>
        <begin position="24"/>
        <end position="373"/>
    </location>
</feature>
<dbReference type="PANTHER" id="PTHR32182:SF25">
    <property type="entry name" value="SLR1056 PROTEIN"/>
    <property type="match status" value="1"/>
</dbReference>
<dbReference type="EMBL" id="JACJSK010000013">
    <property type="protein sequence ID" value="MBD2544426.1"/>
    <property type="molecule type" value="Genomic_DNA"/>
</dbReference>
<dbReference type="Pfam" id="PF13304">
    <property type="entry name" value="AAA_21"/>
    <property type="match status" value="1"/>
</dbReference>
<dbReference type="InterPro" id="IPR003959">
    <property type="entry name" value="ATPase_AAA_core"/>
</dbReference>
<evidence type="ECO:0000313" key="2">
    <source>
        <dbReference type="EMBL" id="MBD2544426.1"/>
    </source>
</evidence>
<gene>
    <name evidence="2" type="ORF">H6G72_11375</name>
</gene>
<evidence type="ECO:0000259" key="1">
    <source>
        <dbReference type="Pfam" id="PF13304"/>
    </source>
</evidence>
<dbReference type="Proteomes" id="UP000641954">
    <property type="component" value="Unassembled WGS sequence"/>
</dbReference>
<proteinExistence type="predicted"/>
<dbReference type="SUPFAM" id="SSF52540">
    <property type="entry name" value="P-loop containing nucleoside triphosphate hydrolases"/>
    <property type="match status" value="1"/>
</dbReference>
<dbReference type="RefSeq" id="WP_190878311.1">
    <property type="nucleotide sequence ID" value="NZ_JACJSK010000013.1"/>
</dbReference>
<name>A0ABR8EFQ0_9CYAN</name>
<dbReference type="CDD" id="cd00267">
    <property type="entry name" value="ABC_ATPase"/>
    <property type="match status" value="1"/>
</dbReference>